<dbReference type="NCBIfam" id="NF000996">
    <property type="entry name" value="PRK00105.1"/>
    <property type="match status" value="1"/>
</dbReference>
<reference evidence="11" key="1">
    <citation type="journal article" date="2011" name="J. Bacteriol.">
        <title>Genome sequences of eight morphologically diverse alphaproteobacteria.</title>
        <authorList>
            <consortium name="US DOE Joint Genome Institute"/>
            <person name="Brown P.J."/>
            <person name="Kysela D.T."/>
            <person name="Buechlein A."/>
            <person name="Hemmerich C."/>
            <person name="Brun Y.V."/>
        </authorList>
    </citation>
    <scope>NUCLEOTIDE SEQUENCE [LARGE SCALE GENOMIC DNA]</scope>
    <source>
        <strain evidence="11">ATCC 17100 / ATH 3.1.1 / DSM 162 / LMG 4299</strain>
    </source>
</reference>
<evidence type="ECO:0000256" key="3">
    <source>
        <dbReference type="ARBA" id="ARBA00011991"/>
    </source>
</evidence>
<dbReference type="NCBIfam" id="TIGR03160">
    <property type="entry name" value="cobT_DBIPRT"/>
    <property type="match status" value="1"/>
</dbReference>
<dbReference type="KEGG" id="rva:Rvan_2218"/>
<evidence type="ECO:0000256" key="2">
    <source>
        <dbReference type="ARBA" id="ARBA00007110"/>
    </source>
</evidence>
<organism evidence="10 11">
    <name type="scientific">Rhodomicrobium vannielii (strain ATCC 17100 / DSM 162 / LMG 4299 / NCIMB 10020 / ATH 3.1.1)</name>
    <dbReference type="NCBI Taxonomy" id="648757"/>
    <lineage>
        <taxon>Bacteria</taxon>
        <taxon>Pseudomonadati</taxon>
        <taxon>Pseudomonadota</taxon>
        <taxon>Alphaproteobacteria</taxon>
        <taxon>Hyphomicrobiales</taxon>
        <taxon>Hyphomicrobiaceae</taxon>
        <taxon>Rhodomicrobium</taxon>
    </lineage>
</organism>
<protein>
    <recommendedName>
        <fullName evidence="4 9">Nicotinate-nucleotide--dimethylbenzimidazole phosphoribosyltransferase</fullName>
        <ecNumber evidence="3 9">2.4.2.21</ecNumber>
    </recommendedName>
</protein>
<evidence type="ECO:0000313" key="11">
    <source>
        <dbReference type="Proteomes" id="UP000001399"/>
    </source>
</evidence>
<dbReference type="GO" id="GO:0009236">
    <property type="term" value="P:cobalamin biosynthetic process"/>
    <property type="evidence" value="ECO:0007669"/>
    <property type="project" value="UniProtKB-UniRule"/>
</dbReference>
<dbReference type="STRING" id="648757.Rvan_2218"/>
<dbReference type="InterPro" id="IPR036087">
    <property type="entry name" value="Nict_dMeBzImd_PRibTrfase_sf"/>
</dbReference>
<evidence type="ECO:0000313" key="10">
    <source>
        <dbReference type="EMBL" id="ADP71443.1"/>
    </source>
</evidence>
<evidence type="ECO:0000256" key="5">
    <source>
        <dbReference type="ARBA" id="ARBA00022573"/>
    </source>
</evidence>
<keyword evidence="7 10" id="KW-0808">Transferase</keyword>
<name>E3I382_RHOVT</name>
<dbReference type="EMBL" id="CP002292">
    <property type="protein sequence ID" value="ADP71443.1"/>
    <property type="molecule type" value="Genomic_DNA"/>
</dbReference>
<dbReference type="InterPro" id="IPR003200">
    <property type="entry name" value="Nict_dMeBzImd_PRibTrfase"/>
</dbReference>
<sequence length="348" mass="36268">MHKAERFPSVTPLSRDIEPTLRAAIDQKAKPIGSLGRIETLAIHAGLITQSLKPDLGRAALAIFAADHGIVAEGVTAYPAEISTLVTGMACDGKAGGNIAAKGTDVEVFVIDAGLKTPHPPHPRLTSRRIGPGTRDFLLEAAMTDDELGAALLAGFEIAQDLKAQGFGMLALGEIGIGNTSSAALVAHCVTKLPLDIVVGPGAGAPPAGLQHKRDVLARSFTRAPVETGLDALREFGGYEIAMMAGAMFGAAHARQVVIVDGFIATAAACAAVAIDPNLRDYLLFSHQSAEPGHIALMQWLNAEPFFSFGMRLGEGTGAVLVVPMLRMAQAMLDTMADLPGPHPTHTK</sequence>
<dbReference type="Proteomes" id="UP000001399">
    <property type="component" value="Chromosome"/>
</dbReference>
<evidence type="ECO:0000256" key="6">
    <source>
        <dbReference type="ARBA" id="ARBA00022676"/>
    </source>
</evidence>
<dbReference type="CDD" id="cd02439">
    <property type="entry name" value="DMB-PRT_CobT"/>
    <property type="match status" value="1"/>
</dbReference>
<dbReference type="GO" id="GO:0008939">
    <property type="term" value="F:nicotinate-nucleotide-dimethylbenzimidazole phosphoribosyltransferase activity"/>
    <property type="evidence" value="ECO:0007669"/>
    <property type="project" value="UniProtKB-UniRule"/>
</dbReference>
<gene>
    <name evidence="10" type="ordered locus">Rvan_2218</name>
</gene>
<comment type="similarity">
    <text evidence="2">Belongs to the CobT family.</text>
</comment>
<keyword evidence="11" id="KW-1185">Reference proteome</keyword>
<dbReference type="EC" id="2.4.2.21" evidence="3 9"/>
<accession>E3I382</accession>
<dbReference type="RefSeq" id="WP_013419825.1">
    <property type="nucleotide sequence ID" value="NC_014664.1"/>
</dbReference>
<keyword evidence="6 10" id="KW-0328">Glycosyltransferase</keyword>
<dbReference type="Pfam" id="PF02277">
    <property type="entry name" value="DBI_PRT"/>
    <property type="match status" value="1"/>
</dbReference>
<comment type="catalytic activity">
    <reaction evidence="8">
        <text>5,6-dimethylbenzimidazole + nicotinate beta-D-ribonucleotide = alpha-ribazole 5'-phosphate + nicotinate + H(+)</text>
        <dbReference type="Rhea" id="RHEA:11196"/>
        <dbReference type="ChEBI" id="CHEBI:15378"/>
        <dbReference type="ChEBI" id="CHEBI:15890"/>
        <dbReference type="ChEBI" id="CHEBI:32544"/>
        <dbReference type="ChEBI" id="CHEBI:57502"/>
        <dbReference type="ChEBI" id="CHEBI:57918"/>
        <dbReference type="EC" id="2.4.2.21"/>
    </reaction>
</comment>
<dbReference type="HOGENOM" id="CLU_002982_0_0_5"/>
<proteinExistence type="inferred from homology"/>
<dbReference type="SUPFAM" id="SSF52733">
    <property type="entry name" value="Nicotinate mononucleotide:5,6-dimethylbenzimidazole phosphoribosyltransferase (CobT)"/>
    <property type="match status" value="1"/>
</dbReference>
<dbReference type="InterPro" id="IPR017846">
    <property type="entry name" value="Nict_dMeBzImd_PRibTrfase_bact"/>
</dbReference>
<dbReference type="eggNOG" id="COG2038">
    <property type="taxonomic scope" value="Bacteria"/>
</dbReference>
<evidence type="ECO:0000256" key="1">
    <source>
        <dbReference type="ARBA" id="ARBA00005049"/>
    </source>
</evidence>
<dbReference type="OrthoDB" id="9781491at2"/>
<evidence type="ECO:0000256" key="4">
    <source>
        <dbReference type="ARBA" id="ARBA00015486"/>
    </source>
</evidence>
<dbReference type="Gene3D" id="3.40.50.10210">
    <property type="match status" value="1"/>
</dbReference>
<dbReference type="InterPro" id="IPR023195">
    <property type="entry name" value="Nict_dMeBzImd_PRibTrfase_N"/>
</dbReference>
<dbReference type="AlphaFoldDB" id="E3I382"/>
<evidence type="ECO:0000256" key="7">
    <source>
        <dbReference type="ARBA" id="ARBA00022679"/>
    </source>
</evidence>
<comment type="pathway">
    <text evidence="1">Nucleoside biosynthesis; alpha-ribazole biosynthesis; alpha-ribazole from 5,6-dimethylbenzimidazole: step 1/2.</text>
</comment>
<dbReference type="PANTHER" id="PTHR43463:SF1">
    <property type="entry name" value="NICOTINATE-NUCLEOTIDE--DIMETHYLBENZIMIDAZOLE PHOSPHORIBOSYLTRANSFERASE"/>
    <property type="match status" value="1"/>
</dbReference>
<keyword evidence="5" id="KW-0169">Cobalamin biosynthesis</keyword>
<dbReference type="PANTHER" id="PTHR43463">
    <property type="entry name" value="NICOTINATE-NUCLEOTIDE--DIMETHYLBENZIMIDAZOLE PHOSPHORIBOSYLTRANSFERASE"/>
    <property type="match status" value="1"/>
</dbReference>
<evidence type="ECO:0000256" key="8">
    <source>
        <dbReference type="ARBA" id="ARBA00047340"/>
    </source>
</evidence>
<dbReference type="Gene3D" id="1.10.1610.10">
    <property type="match status" value="1"/>
</dbReference>
<evidence type="ECO:0000256" key="9">
    <source>
        <dbReference type="NCBIfam" id="TIGR03160"/>
    </source>
</evidence>
<dbReference type="UniPathway" id="UPA00061">
    <property type="reaction ID" value="UER00516"/>
</dbReference>